<dbReference type="InterPro" id="IPR020094">
    <property type="entry name" value="TruA/RsuA/RluB/E/F_N"/>
</dbReference>
<accession>E6PW91</accession>
<dbReference type="InterPro" id="IPR001406">
    <property type="entry name" value="PsdUridine_synth_TruA"/>
</dbReference>
<reference evidence="5" key="1">
    <citation type="submission" date="2009-10" db="EMBL/GenBank/DDBJ databases">
        <title>Diversity of trophic interactions inside an arsenic-rich microbial ecosystem.</title>
        <authorList>
            <person name="Bertin P.N."/>
            <person name="Heinrich-Salmeron A."/>
            <person name="Pelletier E."/>
            <person name="Goulhen-Chollet F."/>
            <person name="Arsene-Ploetze F."/>
            <person name="Gallien S."/>
            <person name="Calteau A."/>
            <person name="Vallenet D."/>
            <person name="Casiot C."/>
            <person name="Chane-Woon-Ming B."/>
            <person name="Giloteaux L."/>
            <person name="Barakat M."/>
            <person name="Bonnefoy V."/>
            <person name="Bruneel O."/>
            <person name="Chandler M."/>
            <person name="Cleiss J."/>
            <person name="Duran R."/>
            <person name="Elbaz-Poulichet F."/>
            <person name="Fonknechten N."/>
            <person name="Lauga B."/>
            <person name="Mornico D."/>
            <person name="Ortet P."/>
            <person name="Schaeffer C."/>
            <person name="Siguier P."/>
            <person name="Alexander Thil Smith A."/>
            <person name="Van Dorsselaer A."/>
            <person name="Weissenbach J."/>
            <person name="Medigue C."/>
            <person name="Le Paslier D."/>
        </authorList>
    </citation>
    <scope>NUCLEOTIDE SEQUENCE</scope>
</reference>
<evidence type="ECO:0000313" key="5">
    <source>
        <dbReference type="EMBL" id="CBH99198.1"/>
    </source>
</evidence>
<dbReference type="SUPFAM" id="SSF55120">
    <property type="entry name" value="Pseudouridine synthase"/>
    <property type="match status" value="1"/>
</dbReference>
<dbReference type="Pfam" id="PF01416">
    <property type="entry name" value="PseudoU_synth_1"/>
    <property type="match status" value="2"/>
</dbReference>
<dbReference type="InterPro" id="IPR020095">
    <property type="entry name" value="PsdUridine_synth_TruA_C"/>
</dbReference>
<organism evidence="5">
    <name type="scientific">mine drainage metagenome</name>
    <dbReference type="NCBI Taxonomy" id="410659"/>
    <lineage>
        <taxon>unclassified sequences</taxon>
        <taxon>metagenomes</taxon>
        <taxon>ecological metagenomes</taxon>
    </lineage>
</organism>
<feature type="domain" description="Pseudouridine synthase I TruA alpha/beta" evidence="4">
    <location>
        <begin position="142"/>
        <end position="244"/>
    </location>
</feature>
<dbReference type="NCBIfam" id="TIGR00071">
    <property type="entry name" value="hisT_truA"/>
    <property type="match status" value="1"/>
</dbReference>
<dbReference type="Gene3D" id="3.30.70.660">
    <property type="entry name" value="Pseudouridine synthase I, catalytic domain, C-terminal subdomain"/>
    <property type="match status" value="1"/>
</dbReference>
<dbReference type="PIRSF" id="PIRSF001430">
    <property type="entry name" value="tRNA_psdUrid_synth"/>
    <property type="match status" value="1"/>
</dbReference>
<feature type="domain" description="Pseudouridine synthase I TruA alpha/beta" evidence="4">
    <location>
        <begin position="9"/>
        <end position="99"/>
    </location>
</feature>
<comment type="caution">
    <text evidence="5">The sequence shown here is derived from an EMBL/GenBank/DDBJ whole genome shotgun (WGS) entry which is preliminary data.</text>
</comment>
<evidence type="ECO:0000256" key="2">
    <source>
        <dbReference type="ARBA" id="ARBA00022694"/>
    </source>
</evidence>
<keyword evidence="3 5" id="KW-0413">Isomerase</keyword>
<dbReference type="CDD" id="cd02570">
    <property type="entry name" value="PseudoU_synth_EcTruA"/>
    <property type="match status" value="1"/>
</dbReference>
<evidence type="ECO:0000259" key="4">
    <source>
        <dbReference type="Pfam" id="PF01416"/>
    </source>
</evidence>
<dbReference type="InterPro" id="IPR020097">
    <property type="entry name" value="PsdUridine_synth_TruA_a/b_dom"/>
</dbReference>
<dbReference type="FunFam" id="3.30.70.580:FF:000001">
    <property type="entry name" value="tRNA pseudouridine synthase A"/>
    <property type="match status" value="1"/>
</dbReference>
<evidence type="ECO:0000256" key="1">
    <source>
        <dbReference type="ARBA" id="ARBA00009375"/>
    </source>
</evidence>
<proteinExistence type="inferred from homology"/>
<dbReference type="PANTHER" id="PTHR11142:SF0">
    <property type="entry name" value="TRNA PSEUDOURIDINE SYNTHASE-LIKE 1"/>
    <property type="match status" value="1"/>
</dbReference>
<dbReference type="GO" id="GO:0160147">
    <property type="term" value="F:tRNA pseudouridine(38-40) synthase activity"/>
    <property type="evidence" value="ECO:0007669"/>
    <property type="project" value="UniProtKB-EC"/>
</dbReference>
<comment type="similarity">
    <text evidence="1">Belongs to the tRNA pseudouridine synthase TruA family.</text>
</comment>
<dbReference type="GO" id="GO:0003723">
    <property type="term" value="F:RNA binding"/>
    <property type="evidence" value="ECO:0007669"/>
    <property type="project" value="InterPro"/>
</dbReference>
<dbReference type="AlphaFoldDB" id="E6PW91"/>
<dbReference type="EC" id="5.4.99.12" evidence="5"/>
<name>E6PW91_9ZZZZ</name>
<dbReference type="HAMAP" id="MF_00171">
    <property type="entry name" value="TruA"/>
    <property type="match status" value="1"/>
</dbReference>
<dbReference type="PANTHER" id="PTHR11142">
    <property type="entry name" value="PSEUDOURIDYLATE SYNTHASE"/>
    <property type="match status" value="1"/>
</dbReference>
<gene>
    <name evidence="5" type="primary">truA</name>
    <name evidence="5" type="ORF">CARN2_0377</name>
</gene>
<dbReference type="InterPro" id="IPR020103">
    <property type="entry name" value="PsdUridine_synth_cat_dom_sf"/>
</dbReference>
<dbReference type="EMBL" id="CABM01000069">
    <property type="protein sequence ID" value="CBH99198.1"/>
    <property type="molecule type" value="Genomic_DNA"/>
</dbReference>
<dbReference type="GO" id="GO:0031119">
    <property type="term" value="P:tRNA pseudouridine synthesis"/>
    <property type="evidence" value="ECO:0007669"/>
    <property type="project" value="TreeGrafter"/>
</dbReference>
<evidence type="ECO:0000256" key="3">
    <source>
        <dbReference type="ARBA" id="ARBA00023235"/>
    </source>
</evidence>
<keyword evidence="2" id="KW-0819">tRNA processing</keyword>
<sequence length="261" mass="28508">MRIALGLSYRGCAYLGWQSQPGGRTVQDQFEAALARFMGTPVRVACAGRTDAGVHALQQVVHFDSPVSRAPFSWVRGTNNFLPPDIAVNWAQPVVDAFHAQKSAVSRRYRYVLVQAKVRPALLHGLVGWTHLPLDASAMRAAAAILLGTHDFSAFRASSCQSRSPVKTLHAIDIGRQGDTWTFDFHASAFLHHMVRNIMGCLIAVGSGAQDSVWLHNVLQSCNRSLAAPTFMPHGLYFLGPQYPASFDLPDPACDLPQLFA</sequence>
<protein>
    <submittedName>
        <fullName evidence="5">tRNA pseudouridine synthase A (TRNA-uridine isomerase I) (TRNA pseudouridylate synthase I) (PSU-I)</fullName>
        <ecNumber evidence="5">5.4.99.12</ecNumber>
    </submittedName>
</protein>
<dbReference type="Gene3D" id="3.30.70.580">
    <property type="entry name" value="Pseudouridine synthase I, catalytic domain, N-terminal subdomain"/>
    <property type="match status" value="1"/>
</dbReference>